<evidence type="ECO:0000256" key="9">
    <source>
        <dbReference type="ARBA" id="ARBA00022842"/>
    </source>
</evidence>
<feature type="binding site" evidence="12">
    <location>
        <position position="17"/>
    </location>
    <ligand>
        <name>substrate</name>
    </ligand>
</feature>
<evidence type="ECO:0000256" key="2">
    <source>
        <dbReference type="ARBA" id="ARBA00001946"/>
    </source>
</evidence>
<dbReference type="InterPro" id="IPR036412">
    <property type="entry name" value="HAD-like_sf"/>
</dbReference>
<comment type="catalytic activity">
    <reaction evidence="1">
        <text>3-deoxy-alpha-D-manno-2-octulosonate-8-phosphate + H2O = 3-deoxy-alpha-D-manno-oct-2-ulosonate + phosphate</text>
        <dbReference type="Rhea" id="RHEA:11500"/>
        <dbReference type="ChEBI" id="CHEBI:15377"/>
        <dbReference type="ChEBI" id="CHEBI:43474"/>
        <dbReference type="ChEBI" id="CHEBI:85985"/>
        <dbReference type="ChEBI" id="CHEBI:85986"/>
        <dbReference type="EC" id="3.1.3.45"/>
    </reaction>
</comment>
<dbReference type="SFLD" id="SFLDG01136">
    <property type="entry name" value="C1.6:_Phosphoserine_Phosphatas"/>
    <property type="match status" value="1"/>
</dbReference>
<dbReference type="FunFam" id="3.40.50.1000:FF:000029">
    <property type="entry name" value="3-deoxy-D-manno-octulosonate 8-phosphate phosphatase KdsC"/>
    <property type="match status" value="1"/>
</dbReference>
<evidence type="ECO:0000256" key="12">
    <source>
        <dbReference type="PIRSR" id="PIRSR006118-2"/>
    </source>
</evidence>
<comment type="subunit">
    <text evidence="4">Homotetramer.</text>
</comment>
<keyword evidence="9 12" id="KW-0460">Magnesium</keyword>
<keyword evidence="14" id="KW-1185">Reference proteome</keyword>
<accession>A0A133Q6M6</accession>
<dbReference type="Pfam" id="PF00702">
    <property type="entry name" value="Hydrolase"/>
    <property type="match status" value="1"/>
</dbReference>
<dbReference type="GO" id="GO:0046872">
    <property type="term" value="F:metal ion binding"/>
    <property type="evidence" value="ECO:0007669"/>
    <property type="project" value="UniProtKB-KW"/>
</dbReference>
<feature type="binding site" evidence="12">
    <location>
        <position position="108"/>
    </location>
    <ligand>
        <name>Mg(2+)</name>
        <dbReference type="ChEBI" id="CHEBI:18420"/>
    </ligand>
</feature>
<dbReference type="SFLD" id="SFLDS00003">
    <property type="entry name" value="Haloacid_Dehalogenase"/>
    <property type="match status" value="1"/>
</dbReference>
<evidence type="ECO:0000256" key="8">
    <source>
        <dbReference type="ARBA" id="ARBA00022801"/>
    </source>
</evidence>
<evidence type="ECO:0000313" key="13">
    <source>
        <dbReference type="EMBL" id="KXA38509.1"/>
    </source>
</evidence>
<dbReference type="Gene3D" id="3.40.50.1000">
    <property type="entry name" value="HAD superfamily/HAD-like"/>
    <property type="match status" value="1"/>
</dbReference>
<comment type="caution">
    <text evidence="13">The sequence shown here is derived from an EMBL/GenBank/DDBJ whole genome shotgun (WGS) entry which is preliminary data.</text>
</comment>
<evidence type="ECO:0000256" key="4">
    <source>
        <dbReference type="ARBA" id="ARBA00011881"/>
    </source>
</evidence>
<evidence type="ECO:0000256" key="6">
    <source>
        <dbReference type="ARBA" id="ARBA00020092"/>
    </source>
</evidence>
<dbReference type="InterPro" id="IPR010023">
    <property type="entry name" value="KdsC_fam"/>
</dbReference>
<dbReference type="PANTHER" id="PTHR21485">
    <property type="entry name" value="HAD SUPERFAMILY MEMBERS CMAS AND KDSC"/>
    <property type="match status" value="1"/>
</dbReference>
<dbReference type="eggNOG" id="COG1778">
    <property type="taxonomic scope" value="Bacteria"/>
</dbReference>
<dbReference type="GO" id="GO:0009103">
    <property type="term" value="P:lipopolysaccharide biosynthetic process"/>
    <property type="evidence" value="ECO:0007669"/>
    <property type="project" value="UniProtKB-KW"/>
</dbReference>
<feature type="binding site" evidence="12">
    <location>
        <position position="15"/>
    </location>
    <ligand>
        <name>Mg(2+)</name>
        <dbReference type="ChEBI" id="CHEBI:18420"/>
    </ligand>
</feature>
<dbReference type="NCBIfam" id="TIGR01670">
    <property type="entry name" value="KdsC-phosphatas"/>
    <property type="match status" value="1"/>
</dbReference>
<evidence type="ECO:0000256" key="1">
    <source>
        <dbReference type="ARBA" id="ARBA00000898"/>
    </source>
</evidence>
<evidence type="ECO:0000313" key="14">
    <source>
        <dbReference type="Proteomes" id="UP000070533"/>
    </source>
</evidence>
<dbReference type="RefSeq" id="WP_060940813.1">
    <property type="nucleotide sequence ID" value="NZ_CP118020.1"/>
</dbReference>
<dbReference type="Proteomes" id="UP000070533">
    <property type="component" value="Unassembled WGS sequence"/>
</dbReference>
<dbReference type="STRING" id="28128.HMPREF3226_01602"/>
<evidence type="ECO:0000256" key="7">
    <source>
        <dbReference type="ARBA" id="ARBA00022723"/>
    </source>
</evidence>
<dbReference type="EC" id="3.1.3.45" evidence="5"/>
<dbReference type="SUPFAM" id="SSF56784">
    <property type="entry name" value="HAD-like"/>
    <property type="match status" value="1"/>
</dbReference>
<evidence type="ECO:0000256" key="3">
    <source>
        <dbReference type="ARBA" id="ARBA00005893"/>
    </source>
</evidence>
<comment type="similarity">
    <text evidence="3">Belongs to the KdsC family.</text>
</comment>
<organism evidence="13 14">
    <name type="scientific">Prevotella corporis</name>
    <dbReference type="NCBI Taxonomy" id="28128"/>
    <lineage>
        <taxon>Bacteria</taxon>
        <taxon>Pseudomonadati</taxon>
        <taxon>Bacteroidota</taxon>
        <taxon>Bacteroidia</taxon>
        <taxon>Bacteroidales</taxon>
        <taxon>Prevotellaceae</taxon>
        <taxon>Prevotella</taxon>
    </lineage>
</organism>
<dbReference type="InterPro" id="IPR050793">
    <property type="entry name" value="CMP-NeuNAc_synthase"/>
</dbReference>
<proteinExistence type="inferred from homology"/>
<dbReference type="GO" id="GO:0019143">
    <property type="term" value="F:3-deoxy-manno-octulosonate-8-phosphatase activity"/>
    <property type="evidence" value="ECO:0007669"/>
    <property type="project" value="UniProtKB-EC"/>
</dbReference>
<dbReference type="OrthoDB" id="9805604at2"/>
<gene>
    <name evidence="13" type="ORF">HMPREF3226_01602</name>
</gene>
<keyword evidence="8" id="KW-0378">Hydrolase</keyword>
<dbReference type="GO" id="GO:0008781">
    <property type="term" value="F:N-acylneuraminate cytidylyltransferase activity"/>
    <property type="evidence" value="ECO:0007669"/>
    <property type="project" value="TreeGrafter"/>
</dbReference>
<sequence length="172" mass="19504">MINYDLKKVRAIVFDVDGVLSASTVQMDRDGEPMRTVNIKDGYAIQLAEKLGLRIAIMTGGRNKEIQRRYEYLGVEDVFLNCSVKIRVWNDFVEKYQLEDDEVIYVGDDIPDYEVMKRAGCACCPKDASPDIKEISDYVSDVVGGYGMARDIIEQVLRAQGKWVMNGKAFGW</sequence>
<name>A0A133Q6M6_9BACT</name>
<dbReference type="EMBL" id="LRQG01000113">
    <property type="protein sequence ID" value="KXA38509.1"/>
    <property type="molecule type" value="Genomic_DNA"/>
</dbReference>
<dbReference type="PIRSF" id="PIRSF006118">
    <property type="entry name" value="KDO8-P_Ptase"/>
    <property type="match status" value="1"/>
</dbReference>
<evidence type="ECO:0000256" key="10">
    <source>
        <dbReference type="ARBA" id="ARBA00022985"/>
    </source>
</evidence>
<protein>
    <recommendedName>
        <fullName evidence="6">3-deoxy-D-manno-octulosonate 8-phosphate phosphatase KdsC</fullName>
        <ecNumber evidence="5">3.1.3.45</ecNumber>
    </recommendedName>
    <alternativeName>
        <fullName evidence="11">KDO 8-P phosphatase</fullName>
    </alternativeName>
</protein>
<keyword evidence="7 12" id="KW-0479">Metal-binding</keyword>
<dbReference type="SFLD" id="SFLDG01138">
    <property type="entry name" value="C1.6.2:_Deoxy-d-mannose-octulo"/>
    <property type="match status" value="1"/>
</dbReference>
<dbReference type="PANTHER" id="PTHR21485:SF6">
    <property type="entry name" value="N-ACYLNEURAMINATE CYTIDYLYLTRANSFERASE-RELATED"/>
    <property type="match status" value="1"/>
</dbReference>
<dbReference type="InterPro" id="IPR023214">
    <property type="entry name" value="HAD_sf"/>
</dbReference>
<reference evidence="14" key="1">
    <citation type="submission" date="2016-01" db="EMBL/GenBank/DDBJ databases">
        <authorList>
            <person name="Mitreva M."/>
            <person name="Pepin K.H."/>
            <person name="Mihindukulasuriya K.A."/>
            <person name="Fulton R."/>
            <person name="Fronick C."/>
            <person name="O'Laughlin M."/>
            <person name="Miner T."/>
            <person name="Herter B."/>
            <person name="Rosa B.A."/>
            <person name="Cordes M."/>
            <person name="Tomlinson C."/>
            <person name="Wollam A."/>
            <person name="Palsikar V.B."/>
            <person name="Mardis E.R."/>
            <person name="Wilson R.K."/>
        </authorList>
    </citation>
    <scope>NUCLEOTIDE SEQUENCE [LARGE SCALE GENOMIC DNA]</scope>
    <source>
        <strain evidence="14">MJR7716</strain>
    </source>
</reference>
<keyword evidence="10" id="KW-0448">Lipopolysaccharide biosynthesis</keyword>
<dbReference type="AlphaFoldDB" id="A0A133Q6M6"/>
<dbReference type="PATRIC" id="fig|28128.5.peg.1642"/>
<evidence type="ECO:0000256" key="5">
    <source>
        <dbReference type="ARBA" id="ARBA00013066"/>
    </source>
</evidence>
<evidence type="ECO:0000256" key="11">
    <source>
        <dbReference type="ARBA" id="ARBA00031051"/>
    </source>
</evidence>
<comment type="cofactor">
    <cofactor evidence="2 12">
        <name>Mg(2+)</name>
        <dbReference type="ChEBI" id="CHEBI:18420"/>
    </cofactor>
</comment>